<accession>A0A9W9ET83</accession>
<evidence type="ECO:0000256" key="1">
    <source>
        <dbReference type="SAM" id="MobiDB-lite"/>
    </source>
</evidence>
<comment type="caution">
    <text evidence="2">The sequence shown here is derived from an EMBL/GenBank/DDBJ whole genome shotgun (WGS) entry which is preliminary data.</text>
</comment>
<dbReference type="OrthoDB" id="4363173at2759"/>
<feature type="compositionally biased region" description="Basic and acidic residues" evidence="1">
    <location>
        <begin position="129"/>
        <end position="140"/>
    </location>
</feature>
<reference evidence="2" key="2">
    <citation type="journal article" date="2023" name="IMA Fungus">
        <title>Comparative genomic study of the Penicillium genus elucidates a diverse pangenome and 15 lateral gene transfer events.</title>
        <authorList>
            <person name="Petersen C."/>
            <person name="Sorensen T."/>
            <person name="Nielsen M.R."/>
            <person name="Sondergaard T.E."/>
            <person name="Sorensen J.L."/>
            <person name="Fitzpatrick D.A."/>
            <person name="Frisvad J.C."/>
            <person name="Nielsen K.L."/>
        </authorList>
    </citation>
    <scope>NUCLEOTIDE SEQUENCE</scope>
    <source>
        <strain evidence="2">IBT 30069</strain>
    </source>
</reference>
<name>A0A9W9ET83_9EURO</name>
<evidence type="ECO:0000313" key="2">
    <source>
        <dbReference type="EMBL" id="KAJ5087444.1"/>
    </source>
</evidence>
<feature type="compositionally biased region" description="Basic and acidic residues" evidence="1">
    <location>
        <begin position="41"/>
        <end position="57"/>
    </location>
</feature>
<evidence type="ECO:0000313" key="3">
    <source>
        <dbReference type="Proteomes" id="UP001149165"/>
    </source>
</evidence>
<reference evidence="2" key="1">
    <citation type="submission" date="2022-11" db="EMBL/GenBank/DDBJ databases">
        <authorList>
            <person name="Petersen C."/>
        </authorList>
    </citation>
    <scope>NUCLEOTIDE SEQUENCE</scope>
    <source>
        <strain evidence="2">IBT 30069</strain>
    </source>
</reference>
<gene>
    <name evidence="2" type="ORF">N7456_011060</name>
</gene>
<dbReference type="Proteomes" id="UP001149165">
    <property type="component" value="Unassembled WGS sequence"/>
</dbReference>
<sequence>MAVLESILDGTRHASGPSTEAQPEEYDNSPSQNRMKKKNKDPKQSDKSAKLSSESKVKKTTKKSSKKDESSRKKEKIAEQAELFSDEESDTDLGGSPWDPTERTQLNFEDLDLDKSYVEDYMEARREASEALEEKIEGRRPPRRPKWNYEGEEPLTDITKLIEMGWDTREPDLDPTDVKGQIQRCKERIEENIMPSFFEERLKRLEAEEYALIESQRSERPDLSKYAVARIASLRETESGLRGKREFRSQLVNVQAILAAYRSKTLDWTPGLVTYWSEGQQLSQPRPFSWDEFEAINDACNRSESFWLEGSFGLKNGLARPSLTMPGLPIVDSAIYYNIALRIPGQRWWIELEFMYDTGSADMHIFKADIDLIAGPDRNPVRIIRTERVHGIAAHLDTPIIQLEGTILDANGRRMCPWIRIPAGVNTTDFQQNPPAHGVPGAREHPRLDGGIFRRFFYYMTSPDGENTLKIADTRMSLIPMVRGLKKEDRINLINRQMQYAYEVGVRPTYINPTAIGNDEATRLRARERAPPQEAPGFFNLGR</sequence>
<feature type="compositionally biased region" description="Basic and acidic residues" evidence="1">
    <location>
        <begin position="66"/>
        <end position="79"/>
    </location>
</feature>
<feature type="region of interest" description="Disordered" evidence="1">
    <location>
        <begin position="1"/>
        <end position="110"/>
    </location>
</feature>
<proteinExistence type="predicted"/>
<keyword evidence="3" id="KW-1185">Reference proteome</keyword>
<dbReference type="AlphaFoldDB" id="A0A9W9ET83"/>
<feature type="region of interest" description="Disordered" evidence="1">
    <location>
        <begin position="129"/>
        <end position="150"/>
    </location>
</feature>
<protein>
    <submittedName>
        <fullName evidence="2">Uncharacterized protein</fullName>
    </submittedName>
</protein>
<organism evidence="2 3">
    <name type="scientific">Penicillium angulare</name>
    <dbReference type="NCBI Taxonomy" id="116970"/>
    <lineage>
        <taxon>Eukaryota</taxon>
        <taxon>Fungi</taxon>
        <taxon>Dikarya</taxon>
        <taxon>Ascomycota</taxon>
        <taxon>Pezizomycotina</taxon>
        <taxon>Eurotiomycetes</taxon>
        <taxon>Eurotiomycetidae</taxon>
        <taxon>Eurotiales</taxon>
        <taxon>Aspergillaceae</taxon>
        <taxon>Penicillium</taxon>
    </lineage>
</organism>
<dbReference type="EMBL" id="JAPQKH010000007">
    <property type="protein sequence ID" value="KAJ5087444.1"/>
    <property type="molecule type" value="Genomic_DNA"/>
</dbReference>